<organism evidence="2 3">
    <name type="scientific">Stylophora pistillata</name>
    <name type="common">Smooth cauliflower coral</name>
    <dbReference type="NCBI Taxonomy" id="50429"/>
    <lineage>
        <taxon>Eukaryota</taxon>
        <taxon>Metazoa</taxon>
        <taxon>Cnidaria</taxon>
        <taxon>Anthozoa</taxon>
        <taxon>Hexacorallia</taxon>
        <taxon>Scleractinia</taxon>
        <taxon>Astrocoeniina</taxon>
        <taxon>Pocilloporidae</taxon>
        <taxon>Stylophora</taxon>
    </lineage>
</organism>
<gene>
    <name evidence="2" type="ORF">AWC38_SpisGene6245</name>
</gene>
<dbReference type="EMBL" id="LSMT01000073">
    <property type="protein sequence ID" value="PFX28999.1"/>
    <property type="molecule type" value="Genomic_DNA"/>
</dbReference>
<protein>
    <recommendedName>
        <fullName evidence="4">Apple domain-containing protein</fullName>
    </recommendedName>
</protein>
<evidence type="ECO:0008006" key="4">
    <source>
        <dbReference type="Google" id="ProtNLM"/>
    </source>
</evidence>
<accession>A0A2B4SIP9</accession>
<evidence type="ECO:0000313" key="2">
    <source>
        <dbReference type="EMBL" id="PFX28999.1"/>
    </source>
</evidence>
<dbReference type="OrthoDB" id="5988983at2759"/>
<feature type="chain" id="PRO_5012360570" description="Apple domain-containing protein" evidence="1">
    <location>
        <begin position="16"/>
        <end position="138"/>
    </location>
</feature>
<keyword evidence="1" id="KW-0732">Signal</keyword>
<evidence type="ECO:0000313" key="3">
    <source>
        <dbReference type="Proteomes" id="UP000225706"/>
    </source>
</evidence>
<evidence type="ECO:0000256" key="1">
    <source>
        <dbReference type="SAM" id="SignalP"/>
    </source>
</evidence>
<dbReference type="AlphaFoldDB" id="A0A2B4SIP9"/>
<reference evidence="3" key="1">
    <citation type="journal article" date="2017" name="bioRxiv">
        <title>Comparative analysis of the genomes of Stylophora pistillata and Acropora digitifera provides evidence for extensive differences between species of corals.</title>
        <authorList>
            <person name="Voolstra C.R."/>
            <person name="Li Y."/>
            <person name="Liew Y.J."/>
            <person name="Baumgarten S."/>
            <person name="Zoccola D."/>
            <person name="Flot J.-F."/>
            <person name="Tambutte S."/>
            <person name="Allemand D."/>
            <person name="Aranda M."/>
        </authorList>
    </citation>
    <scope>NUCLEOTIDE SEQUENCE [LARGE SCALE GENOMIC DNA]</scope>
</reference>
<name>A0A2B4SIP9_STYPI</name>
<proteinExistence type="predicted"/>
<feature type="signal peptide" evidence="1">
    <location>
        <begin position="1"/>
        <end position="15"/>
    </location>
</feature>
<keyword evidence="3" id="KW-1185">Reference proteome</keyword>
<comment type="caution">
    <text evidence="2">The sequence shown here is derived from an EMBL/GenBank/DDBJ whole genome shotgun (WGS) entry which is preliminary data.</text>
</comment>
<sequence>MAKLYLATFVVVVFSAVVINNLVNPCRNVYESFRDILGRHRRQGRVSSNTTVSLPRQFVFTKMECLEKCLRNPLCDSFEMRQKFKVNDKKNMWACNIYQISKSTEKKEDTNAGLNNWIHFDISSHKLEKILLSSTSTC</sequence>
<dbReference type="Proteomes" id="UP000225706">
    <property type="component" value="Unassembled WGS sequence"/>
</dbReference>